<reference evidence="2" key="1">
    <citation type="submission" date="2022-06" db="EMBL/GenBank/DDBJ databases">
        <title>Draft genome sequence of Streptomyces sp. RB6PN25 isolated from peat swamp forest in Thailand.</title>
        <authorList>
            <person name="Duangmal K."/>
            <person name="Klaysubun C."/>
        </authorList>
    </citation>
    <scope>NUCLEOTIDE SEQUENCE</scope>
    <source>
        <strain evidence="2">RB6PN25</strain>
    </source>
</reference>
<evidence type="ECO:0000256" key="1">
    <source>
        <dbReference type="SAM" id="MobiDB-lite"/>
    </source>
</evidence>
<feature type="compositionally biased region" description="Basic and acidic residues" evidence="1">
    <location>
        <begin position="38"/>
        <end position="50"/>
    </location>
</feature>
<feature type="region of interest" description="Disordered" evidence="1">
    <location>
        <begin position="38"/>
        <end position="57"/>
    </location>
</feature>
<dbReference type="RefSeq" id="WP_255922920.1">
    <property type="nucleotide sequence ID" value="NZ_JANFNG010000027.1"/>
</dbReference>
<protein>
    <submittedName>
        <fullName evidence="2">Uncharacterized protein</fullName>
    </submittedName>
</protein>
<evidence type="ECO:0000313" key="3">
    <source>
        <dbReference type="Proteomes" id="UP001057702"/>
    </source>
</evidence>
<evidence type="ECO:0000313" key="2">
    <source>
        <dbReference type="EMBL" id="MCQ4083897.1"/>
    </source>
</evidence>
<gene>
    <name evidence="2" type="ORF">NGB36_25735</name>
</gene>
<accession>A0ABT1Q1T9</accession>
<sequence>MARMPSLGAPLLGFGELTDTVLSGRRVLAVGPNLLIAREKGNEPLPETRRRPPRVSP</sequence>
<dbReference type="Proteomes" id="UP001057702">
    <property type="component" value="Unassembled WGS sequence"/>
</dbReference>
<name>A0ABT1Q1T9_9ACTN</name>
<dbReference type="EMBL" id="JANFNG010000027">
    <property type="protein sequence ID" value="MCQ4083897.1"/>
    <property type="molecule type" value="Genomic_DNA"/>
</dbReference>
<proteinExistence type="predicted"/>
<organism evidence="2 3">
    <name type="scientific">Streptomyces humicola</name>
    <dbReference type="NCBI Taxonomy" id="2953240"/>
    <lineage>
        <taxon>Bacteria</taxon>
        <taxon>Bacillati</taxon>
        <taxon>Actinomycetota</taxon>
        <taxon>Actinomycetes</taxon>
        <taxon>Kitasatosporales</taxon>
        <taxon>Streptomycetaceae</taxon>
        <taxon>Streptomyces</taxon>
    </lineage>
</organism>
<comment type="caution">
    <text evidence="2">The sequence shown here is derived from an EMBL/GenBank/DDBJ whole genome shotgun (WGS) entry which is preliminary data.</text>
</comment>
<keyword evidence="3" id="KW-1185">Reference proteome</keyword>